<proteinExistence type="predicted"/>
<keyword evidence="2" id="KW-1185">Reference proteome</keyword>
<protein>
    <submittedName>
        <fullName evidence="1">Uncharacterized protein</fullName>
    </submittedName>
</protein>
<gene>
    <name evidence="1" type="ORF">POCTA_138.1.T0770002</name>
</gene>
<evidence type="ECO:0000313" key="1">
    <source>
        <dbReference type="EMBL" id="CAD8181387.1"/>
    </source>
</evidence>
<dbReference type="AlphaFoldDB" id="A0A8S1VXR8"/>
<dbReference type="Proteomes" id="UP000683925">
    <property type="component" value="Unassembled WGS sequence"/>
</dbReference>
<organism evidence="1 2">
    <name type="scientific">Paramecium octaurelia</name>
    <dbReference type="NCBI Taxonomy" id="43137"/>
    <lineage>
        <taxon>Eukaryota</taxon>
        <taxon>Sar</taxon>
        <taxon>Alveolata</taxon>
        <taxon>Ciliophora</taxon>
        <taxon>Intramacronucleata</taxon>
        <taxon>Oligohymenophorea</taxon>
        <taxon>Peniculida</taxon>
        <taxon>Parameciidae</taxon>
        <taxon>Paramecium</taxon>
    </lineage>
</organism>
<sequence length="34" mass="4066">MRLIVKPKIEFETKQKLSETNRFSWLYTGDSATF</sequence>
<evidence type="ECO:0000313" key="2">
    <source>
        <dbReference type="Proteomes" id="UP000683925"/>
    </source>
</evidence>
<dbReference type="EMBL" id="CAJJDP010000076">
    <property type="protein sequence ID" value="CAD8181387.1"/>
    <property type="molecule type" value="Genomic_DNA"/>
</dbReference>
<accession>A0A8S1VXR8</accession>
<name>A0A8S1VXR8_PAROT</name>
<comment type="caution">
    <text evidence="1">The sequence shown here is derived from an EMBL/GenBank/DDBJ whole genome shotgun (WGS) entry which is preliminary data.</text>
</comment>
<reference evidence="1" key="1">
    <citation type="submission" date="2021-01" db="EMBL/GenBank/DDBJ databases">
        <authorList>
            <consortium name="Genoscope - CEA"/>
            <person name="William W."/>
        </authorList>
    </citation>
    <scope>NUCLEOTIDE SEQUENCE</scope>
</reference>